<evidence type="ECO:0000256" key="3">
    <source>
        <dbReference type="ARBA" id="ARBA00038502"/>
    </source>
</evidence>
<feature type="compositionally biased region" description="Polar residues" evidence="4">
    <location>
        <begin position="1"/>
        <end position="22"/>
    </location>
</feature>
<dbReference type="SUPFAM" id="SSF55729">
    <property type="entry name" value="Acyl-CoA N-acyltransferases (Nat)"/>
    <property type="match status" value="1"/>
</dbReference>
<keyword evidence="1" id="KW-0808">Transferase</keyword>
<evidence type="ECO:0000313" key="7">
    <source>
        <dbReference type="Proteomes" id="UP001456524"/>
    </source>
</evidence>
<evidence type="ECO:0000259" key="5">
    <source>
        <dbReference type="Pfam" id="PF13302"/>
    </source>
</evidence>
<dbReference type="Proteomes" id="UP001456524">
    <property type="component" value="Unassembled WGS sequence"/>
</dbReference>
<feature type="compositionally biased region" description="Polar residues" evidence="4">
    <location>
        <begin position="387"/>
        <end position="407"/>
    </location>
</feature>
<name>A0ABR1Y1S3_9PEZI</name>
<dbReference type="InterPro" id="IPR016181">
    <property type="entry name" value="Acyl_CoA_acyltransferase"/>
</dbReference>
<gene>
    <name evidence="6" type="ORF">IWX90DRAFT_483140</name>
</gene>
<evidence type="ECO:0000313" key="6">
    <source>
        <dbReference type="EMBL" id="KAK8175008.1"/>
    </source>
</evidence>
<dbReference type="Pfam" id="PF13302">
    <property type="entry name" value="Acetyltransf_3"/>
    <property type="match status" value="1"/>
</dbReference>
<feature type="region of interest" description="Disordered" evidence="4">
    <location>
        <begin position="77"/>
        <end position="109"/>
    </location>
</feature>
<feature type="region of interest" description="Disordered" evidence="4">
    <location>
        <begin position="1"/>
        <end position="55"/>
    </location>
</feature>
<comment type="caution">
    <text evidence="6">The sequence shown here is derived from an EMBL/GenBank/DDBJ whole genome shotgun (WGS) entry which is preliminary data.</text>
</comment>
<dbReference type="InterPro" id="IPR000182">
    <property type="entry name" value="GNAT_dom"/>
</dbReference>
<sequence length="763" mass="81947">MGSPFMQNSPSDLSDPTDNPDAQSGPIANAHAENGHVAPRDSHSPWRHLEDPATGLPENGDIIEWFNLLAYADSLGNSPENGNQSASASSQELDNTQPNSSHAATNDDVQRDYFVNFSSPTGAGNTPPHAVDARYRYDSVQSNIAASVSPREGDSDARAIMIDAAQRNLLAGNFDFLDNLDDAEWRDFMATADCPELDDALVGGDCLANDNAPANGNAQANGNTAANDHNAMTNCNLSTDGNVLANGVNLLQDRDALAESNLSAEWNRLLADYNALENPYLTGNDSLLGSGNVPGNGDDTVLNGDHVMTDDNIPANLFPVNNNPLEVGTRPVNGDNTMVNGDHLMTDDNGPANLYLPETDNFLGGGTVPGNGEDTDLNGDQFMADANGSTNLTNGDHLQTADGNVSANGILENGHVPAYDHDSTDGFFNPMNTPGSTDGTNDNSRVNGSPPAVSPHRATIPHPAESPVPAGNRHPVDNPLSAGRPLSAGGPSSTETTNSDNNPQSADSPHRGDTSEAAAQGRIEQLCSEVPFPTPTYAESQKCIIRPYHIRDATALQHHANNRLITRNFSYSFPHPYTYNDARRWILNQPRITTPFTEAETPRPTVHSDGSVDVPWGNTLSFVIASCQQNERNALLSGIGVKPGFNIWNRSAELSFWIAKPYWGRGIATSAVGIFLEALFSRTLGLSRVTACTLRRKTDSGLQANFPARTVLRRNKFKREGCLRKSVFKFGEWWDQEVWAVLREDVMGDEPNMTGAVSSGPVQ</sequence>
<evidence type="ECO:0000256" key="2">
    <source>
        <dbReference type="ARBA" id="ARBA00023315"/>
    </source>
</evidence>
<keyword evidence="7" id="KW-1185">Reference proteome</keyword>
<dbReference type="PANTHER" id="PTHR43792">
    <property type="entry name" value="GNAT FAMILY, PUTATIVE (AFU_ORTHOLOGUE AFUA_3G00765)-RELATED-RELATED"/>
    <property type="match status" value="1"/>
</dbReference>
<feature type="compositionally biased region" description="Polar residues" evidence="4">
    <location>
        <begin position="490"/>
        <end position="507"/>
    </location>
</feature>
<comment type="similarity">
    <text evidence="3">Belongs to the acetyltransferase family. RimJ subfamily.</text>
</comment>
<dbReference type="EMBL" id="JBBWUH010000002">
    <property type="protein sequence ID" value="KAK8175008.1"/>
    <property type="molecule type" value="Genomic_DNA"/>
</dbReference>
<feature type="region of interest" description="Disordered" evidence="4">
    <location>
        <begin position="369"/>
        <end position="519"/>
    </location>
</feature>
<feature type="compositionally biased region" description="Polar residues" evidence="4">
    <location>
        <begin position="430"/>
        <end position="447"/>
    </location>
</feature>
<reference evidence="6 7" key="1">
    <citation type="journal article" date="2022" name="G3 (Bethesda)">
        <title>Enemy or ally: a genomic approach to elucidate the lifestyle of Phyllosticta citrichinaensis.</title>
        <authorList>
            <person name="Buijs V.A."/>
            <person name="Groenewald J.Z."/>
            <person name="Haridas S."/>
            <person name="LaButti K.M."/>
            <person name="Lipzen A."/>
            <person name="Martin F.M."/>
            <person name="Barry K."/>
            <person name="Grigoriev I.V."/>
            <person name="Crous P.W."/>
            <person name="Seidl M.F."/>
        </authorList>
    </citation>
    <scope>NUCLEOTIDE SEQUENCE [LARGE SCALE GENOMIC DNA]</scope>
    <source>
        <strain evidence="6 7">CBS 129764</strain>
    </source>
</reference>
<organism evidence="6 7">
    <name type="scientific">Phyllosticta citrichinensis</name>
    <dbReference type="NCBI Taxonomy" id="1130410"/>
    <lineage>
        <taxon>Eukaryota</taxon>
        <taxon>Fungi</taxon>
        <taxon>Dikarya</taxon>
        <taxon>Ascomycota</taxon>
        <taxon>Pezizomycotina</taxon>
        <taxon>Dothideomycetes</taxon>
        <taxon>Dothideomycetes incertae sedis</taxon>
        <taxon>Botryosphaeriales</taxon>
        <taxon>Phyllostictaceae</taxon>
        <taxon>Phyllosticta</taxon>
    </lineage>
</organism>
<evidence type="ECO:0000256" key="1">
    <source>
        <dbReference type="ARBA" id="ARBA00022679"/>
    </source>
</evidence>
<feature type="compositionally biased region" description="Basic and acidic residues" evidence="4">
    <location>
        <begin position="38"/>
        <end position="51"/>
    </location>
</feature>
<dbReference type="Gene3D" id="3.40.630.30">
    <property type="match status" value="1"/>
</dbReference>
<feature type="compositionally biased region" description="Polar residues" evidence="4">
    <location>
        <begin position="77"/>
        <end position="104"/>
    </location>
</feature>
<dbReference type="PANTHER" id="PTHR43792:SF8">
    <property type="entry name" value="[RIBOSOMAL PROTEIN US5]-ALANINE N-ACETYLTRANSFERASE"/>
    <property type="match status" value="1"/>
</dbReference>
<protein>
    <recommendedName>
        <fullName evidence="5">N-acetyltransferase domain-containing protein</fullName>
    </recommendedName>
</protein>
<accession>A0ABR1Y1S3</accession>
<keyword evidence="2" id="KW-0012">Acyltransferase</keyword>
<proteinExistence type="inferred from homology"/>
<feature type="domain" description="N-acetyltransferase" evidence="5">
    <location>
        <begin position="544"/>
        <end position="696"/>
    </location>
</feature>
<evidence type="ECO:0000256" key="4">
    <source>
        <dbReference type="SAM" id="MobiDB-lite"/>
    </source>
</evidence>
<dbReference type="InterPro" id="IPR051531">
    <property type="entry name" value="N-acetyltransferase"/>
</dbReference>